<dbReference type="AlphaFoldDB" id="A0A9W4UD17"/>
<comment type="caution">
    <text evidence="1">The sequence shown here is derived from an EMBL/GenBank/DDBJ whole genome shotgun (WGS) entry which is preliminary data.</text>
</comment>
<protein>
    <submittedName>
        <fullName evidence="1">Uncharacterized protein</fullName>
    </submittedName>
</protein>
<name>A0A9W4UD17_9PLEO</name>
<evidence type="ECO:0000313" key="2">
    <source>
        <dbReference type="Proteomes" id="UP001152607"/>
    </source>
</evidence>
<accession>A0A9W4UD17</accession>
<organism evidence="1 2">
    <name type="scientific">Periconia digitata</name>
    <dbReference type="NCBI Taxonomy" id="1303443"/>
    <lineage>
        <taxon>Eukaryota</taxon>
        <taxon>Fungi</taxon>
        <taxon>Dikarya</taxon>
        <taxon>Ascomycota</taxon>
        <taxon>Pezizomycotina</taxon>
        <taxon>Dothideomycetes</taxon>
        <taxon>Pleosporomycetidae</taxon>
        <taxon>Pleosporales</taxon>
        <taxon>Massarineae</taxon>
        <taxon>Periconiaceae</taxon>
        <taxon>Periconia</taxon>
    </lineage>
</organism>
<proteinExistence type="predicted"/>
<keyword evidence="2" id="KW-1185">Reference proteome</keyword>
<dbReference type="Proteomes" id="UP001152607">
    <property type="component" value="Unassembled WGS sequence"/>
</dbReference>
<evidence type="ECO:0000313" key="1">
    <source>
        <dbReference type="EMBL" id="CAI6332681.1"/>
    </source>
</evidence>
<sequence>MHSSPPDTSGYSFSHHKKVKFQHTAKRKLHTTAWSRLARVPFASSLIPQLRVALLFFPYIKHYMPVSRS</sequence>
<dbReference type="EMBL" id="CAOQHR010000003">
    <property type="protein sequence ID" value="CAI6332681.1"/>
    <property type="molecule type" value="Genomic_DNA"/>
</dbReference>
<reference evidence="1" key="1">
    <citation type="submission" date="2023-01" db="EMBL/GenBank/DDBJ databases">
        <authorList>
            <person name="Van Ghelder C."/>
            <person name="Rancurel C."/>
        </authorList>
    </citation>
    <scope>NUCLEOTIDE SEQUENCE</scope>
    <source>
        <strain evidence="1">CNCM I-4278</strain>
    </source>
</reference>
<gene>
    <name evidence="1" type="ORF">PDIGIT_LOCUS5710</name>
</gene>